<dbReference type="AlphaFoldDB" id="A0A5C2HFK2"/>
<dbReference type="PANTHER" id="PTHR30373:SF8">
    <property type="entry name" value="BLL7265 PROTEIN"/>
    <property type="match status" value="1"/>
</dbReference>
<sequence>MKIKQKDKELISKEIENLEKYSSAELVAVVTKRSSDYKYAISLINIFVLFSISFLLIFFTQKEASELLQIQLLIFVGISLFFEKFNNFVVKLLPKTYKYNKASKNAHKQFYNLGLNRTKTRQGIMFFVSYDEKYVEIIADKEISKKIDDEYWQVIVKEFIKDVKNNNLSNGYVKAIKSCSEILVKNFPIQTDDENELSNEVIELKP</sequence>
<reference evidence="2 3" key="3">
    <citation type="submission" date="2019-09" db="EMBL/GenBank/DDBJ databases">
        <title>Taxonomic note: a critical rebuttal of the proposed division of the genus Arcobacter into six genera, emended descriptions of Arcobacter anaerophilus and the genus Arcobacter, and an assessment of genus-level boundaries for Epsilonproteobacteria using in silico genomic comparator tools.</title>
        <authorList>
            <person name="On S.L.W."/>
            <person name="Miller W.G."/>
            <person name="Biggs P."/>
            <person name="Cornelius A."/>
            <person name="Vandamme P."/>
        </authorList>
    </citation>
    <scope>NUCLEOTIDE SEQUENCE [LARGE SCALE GENOMIC DNA]</scope>
    <source>
        <strain evidence="2 3">LMG 26638</strain>
    </source>
</reference>
<dbReference type="EMBL" id="CP035928">
    <property type="protein sequence ID" value="QEP35614.1"/>
    <property type="molecule type" value="Genomic_DNA"/>
</dbReference>
<protein>
    <submittedName>
        <fullName evidence="2">Putative membrane protein</fullName>
    </submittedName>
</protein>
<dbReference type="RefSeq" id="WP_130234498.1">
    <property type="nucleotide sequence ID" value="NZ_BMEF01000030.1"/>
</dbReference>
<dbReference type="Pfam" id="PF04536">
    <property type="entry name" value="TPM_phosphatase"/>
    <property type="match status" value="1"/>
</dbReference>
<organism evidence="2 3">
    <name type="scientific">Malaciobacter pacificus</name>
    <dbReference type="NCBI Taxonomy" id="1080223"/>
    <lineage>
        <taxon>Bacteria</taxon>
        <taxon>Pseudomonadati</taxon>
        <taxon>Campylobacterota</taxon>
        <taxon>Epsilonproteobacteria</taxon>
        <taxon>Campylobacterales</taxon>
        <taxon>Arcobacteraceae</taxon>
        <taxon>Malaciobacter</taxon>
    </lineage>
</organism>
<evidence type="ECO:0000313" key="3">
    <source>
        <dbReference type="Proteomes" id="UP000322726"/>
    </source>
</evidence>
<dbReference type="PANTHER" id="PTHR30373">
    <property type="entry name" value="UPF0603 PROTEIN YGCG"/>
    <property type="match status" value="1"/>
</dbReference>
<accession>A0A5C2HFK2</accession>
<proteinExistence type="predicted"/>
<dbReference type="Proteomes" id="UP000322726">
    <property type="component" value="Chromosome"/>
</dbReference>
<dbReference type="OrthoDB" id="5825388at2"/>
<dbReference type="InterPro" id="IPR007621">
    <property type="entry name" value="TPM_dom"/>
</dbReference>
<reference evidence="3" key="1">
    <citation type="submission" date="2019-09" db="EMBL/GenBank/DDBJ databases">
        <title>Complete genome sequencing of four Arcobacter species reveals a diverse suite of mobile elements.</title>
        <authorList>
            <person name="On S.L.W."/>
            <person name="Miller W.G."/>
            <person name="Biggs P."/>
            <person name="Cornelius A."/>
            <person name="Vandamme P."/>
        </authorList>
    </citation>
    <scope>NUCLEOTIDE SEQUENCE [LARGE SCALE GENOMIC DNA]</scope>
    <source>
        <strain evidence="3">LMG 26638</strain>
    </source>
</reference>
<feature type="domain" description="TPM" evidence="1">
    <location>
        <begin position="87"/>
        <end position="179"/>
    </location>
</feature>
<keyword evidence="3" id="KW-1185">Reference proteome</keyword>
<evidence type="ECO:0000313" key="2">
    <source>
        <dbReference type="EMBL" id="QEP35614.1"/>
    </source>
</evidence>
<evidence type="ECO:0000259" key="1">
    <source>
        <dbReference type="Pfam" id="PF04536"/>
    </source>
</evidence>
<reference evidence="2 3" key="2">
    <citation type="submission" date="2019-09" db="EMBL/GenBank/DDBJ databases">
        <title>Complete genome sequencing of four Arcobacter species reveals a diverse suite of mobile elements.</title>
        <authorList>
            <person name="Miller W.G."/>
            <person name="Yee E."/>
            <person name="Bono J.L."/>
        </authorList>
    </citation>
    <scope>NUCLEOTIDE SEQUENCE [LARGE SCALE GENOMIC DNA]</scope>
    <source>
        <strain evidence="2 3">LMG 26638</strain>
    </source>
</reference>
<dbReference type="KEGG" id="apai:APAC_2572"/>
<dbReference type="Gene3D" id="3.10.310.50">
    <property type="match status" value="1"/>
</dbReference>
<name>A0A5C2HFK2_9BACT</name>
<gene>
    <name evidence="2" type="ORF">APAC_2572</name>
</gene>